<name>A0A7J7K6F8_BUGNE</name>
<sequence length="75" mass="8762">MTFELLTASVMPSEFISLLYSNHSISALDILKYHVDYIFNLYFFILFFHISANCDNNFFVFNKIRTQNILAGDVL</sequence>
<accession>A0A7J7K6F8</accession>
<reference evidence="1" key="1">
    <citation type="submission" date="2020-06" db="EMBL/GenBank/DDBJ databases">
        <title>Draft genome of Bugula neritina, a colonial animal packing powerful symbionts and potential medicines.</title>
        <authorList>
            <person name="Rayko M."/>
        </authorList>
    </citation>
    <scope>NUCLEOTIDE SEQUENCE [LARGE SCALE GENOMIC DNA]</scope>
    <source>
        <strain evidence="1">Kwan_BN1</strain>
    </source>
</reference>
<evidence type="ECO:0000313" key="1">
    <source>
        <dbReference type="EMBL" id="KAF6034202.1"/>
    </source>
</evidence>
<keyword evidence="2" id="KW-1185">Reference proteome</keyword>
<protein>
    <submittedName>
        <fullName evidence="1">Uncharacterized protein</fullName>
    </submittedName>
</protein>
<proteinExistence type="predicted"/>
<dbReference type="AlphaFoldDB" id="A0A7J7K6F8"/>
<organism evidence="1 2">
    <name type="scientific">Bugula neritina</name>
    <name type="common">Brown bryozoan</name>
    <name type="synonym">Sertularia neritina</name>
    <dbReference type="NCBI Taxonomy" id="10212"/>
    <lineage>
        <taxon>Eukaryota</taxon>
        <taxon>Metazoa</taxon>
        <taxon>Spiralia</taxon>
        <taxon>Lophotrochozoa</taxon>
        <taxon>Bryozoa</taxon>
        <taxon>Gymnolaemata</taxon>
        <taxon>Cheilostomatida</taxon>
        <taxon>Flustrina</taxon>
        <taxon>Buguloidea</taxon>
        <taxon>Bugulidae</taxon>
        <taxon>Bugula</taxon>
    </lineage>
</organism>
<dbReference type="Proteomes" id="UP000593567">
    <property type="component" value="Unassembled WGS sequence"/>
</dbReference>
<comment type="caution">
    <text evidence="1">The sequence shown here is derived from an EMBL/GenBank/DDBJ whole genome shotgun (WGS) entry which is preliminary data.</text>
</comment>
<dbReference type="EMBL" id="VXIV02001129">
    <property type="protein sequence ID" value="KAF6034202.1"/>
    <property type="molecule type" value="Genomic_DNA"/>
</dbReference>
<evidence type="ECO:0000313" key="2">
    <source>
        <dbReference type="Proteomes" id="UP000593567"/>
    </source>
</evidence>
<gene>
    <name evidence="1" type="ORF">EB796_007483</name>
</gene>